<dbReference type="EMBL" id="BGPR01000626">
    <property type="protein sequence ID" value="GBM29065.1"/>
    <property type="molecule type" value="Genomic_DNA"/>
</dbReference>
<name>A0A4Y2EMC0_ARAVE</name>
<dbReference type="OrthoDB" id="347314at2759"/>
<evidence type="ECO:0008006" key="4">
    <source>
        <dbReference type="Google" id="ProtNLM"/>
    </source>
</evidence>
<evidence type="ECO:0000313" key="3">
    <source>
        <dbReference type="Proteomes" id="UP000499080"/>
    </source>
</evidence>
<organism evidence="2 3">
    <name type="scientific">Araneus ventricosus</name>
    <name type="common">Orbweaver spider</name>
    <name type="synonym">Epeira ventricosa</name>
    <dbReference type="NCBI Taxonomy" id="182803"/>
    <lineage>
        <taxon>Eukaryota</taxon>
        <taxon>Metazoa</taxon>
        <taxon>Ecdysozoa</taxon>
        <taxon>Arthropoda</taxon>
        <taxon>Chelicerata</taxon>
        <taxon>Arachnida</taxon>
        <taxon>Araneae</taxon>
        <taxon>Araneomorphae</taxon>
        <taxon>Entelegynae</taxon>
        <taxon>Araneoidea</taxon>
        <taxon>Araneidae</taxon>
        <taxon>Araneus</taxon>
    </lineage>
</organism>
<protein>
    <recommendedName>
        <fullName evidence="4">Reelin domain-containing protein</fullName>
    </recommendedName>
</protein>
<proteinExistence type="predicted"/>
<evidence type="ECO:0000256" key="1">
    <source>
        <dbReference type="SAM" id="SignalP"/>
    </source>
</evidence>
<dbReference type="Gene3D" id="2.60.40.4060">
    <property type="entry name" value="Reeler domain"/>
    <property type="match status" value="1"/>
</dbReference>
<accession>A0A4Y2EMC0</accession>
<feature type="chain" id="PRO_5021266734" description="Reelin domain-containing protein" evidence="1">
    <location>
        <begin position="18"/>
        <end position="166"/>
    </location>
</feature>
<dbReference type="Proteomes" id="UP000499080">
    <property type="component" value="Unassembled WGS sequence"/>
</dbReference>
<keyword evidence="3" id="KW-1185">Reference proteome</keyword>
<sequence>MYRLLFVGWAIIVCCRGTDEVESDDRLIPQNFPGRCRRAPSGVTAPKQPGDNGFFIKISGYPEKYVPGELYTVTQRLFGERPRHFKLCRITRMIPDLVPTPTGGRFTLEVIFNAHHAHIYLRHLVEFGPIWNPKMRSYQSDIATCLNLHRVTPKHQLDKTTRIHRK</sequence>
<gene>
    <name evidence="2" type="ORF">AVEN_233237_1</name>
</gene>
<reference evidence="2 3" key="1">
    <citation type="journal article" date="2019" name="Sci. Rep.">
        <title>Orb-weaving spider Araneus ventricosus genome elucidates the spidroin gene catalogue.</title>
        <authorList>
            <person name="Kono N."/>
            <person name="Nakamura H."/>
            <person name="Ohtoshi R."/>
            <person name="Moran D.A.P."/>
            <person name="Shinohara A."/>
            <person name="Yoshida Y."/>
            <person name="Fujiwara M."/>
            <person name="Mori M."/>
            <person name="Tomita M."/>
            <person name="Arakawa K."/>
        </authorList>
    </citation>
    <scope>NUCLEOTIDE SEQUENCE [LARGE SCALE GENOMIC DNA]</scope>
</reference>
<dbReference type="AlphaFoldDB" id="A0A4Y2EMC0"/>
<evidence type="ECO:0000313" key="2">
    <source>
        <dbReference type="EMBL" id="GBM29065.1"/>
    </source>
</evidence>
<feature type="signal peptide" evidence="1">
    <location>
        <begin position="1"/>
        <end position="17"/>
    </location>
</feature>
<comment type="caution">
    <text evidence="2">The sequence shown here is derived from an EMBL/GenBank/DDBJ whole genome shotgun (WGS) entry which is preliminary data.</text>
</comment>
<keyword evidence="1" id="KW-0732">Signal</keyword>
<dbReference type="InterPro" id="IPR042307">
    <property type="entry name" value="Reeler_sf"/>
</dbReference>